<feature type="domain" description="Core-binding (CB)" evidence="7">
    <location>
        <begin position="95"/>
        <end position="175"/>
    </location>
</feature>
<dbReference type="InterPro" id="IPR004107">
    <property type="entry name" value="Integrase_SAM-like_N"/>
</dbReference>
<dbReference type="InterPro" id="IPR025166">
    <property type="entry name" value="Integrase_DNA_bind_dom"/>
</dbReference>
<dbReference type="GO" id="GO:0015074">
    <property type="term" value="P:DNA integration"/>
    <property type="evidence" value="ECO:0007669"/>
    <property type="project" value="UniProtKB-KW"/>
</dbReference>
<dbReference type="EMBL" id="CP073581">
    <property type="protein sequence ID" value="QUJ77344.1"/>
    <property type="molecule type" value="Genomic_DNA"/>
</dbReference>
<proteinExistence type="inferred from homology"/>
<keyword evidence="9" id="KW-1185">Reference proteome</keyword>
<dbReference type="PROSITE" id="PS51898">
    <property type="entry name" value="TYR_RECOMBINASE"/>
    <property type="match status" value="1"/>
</dbReference>
<keyword evidence="3 5" id="KW-0238">DNA-binding</keyword>
<sequence>MAKLTTRYVDSLAAGDKESISWDDELAGFGLRSYPSGRKVYIVQYKLHGRTRRKTLGRHGVVTADEARKGAKLVQADVARGMDPSAERKARLRSPTIKQLGERFLKEHVSLHCKPTTLYDYRNLLRGVVNPVLGGIKVSEITFSDIQAFHLKRRDTPYQANRGVMVLSKMLNLAEDWGLRAMNTNPTRRIKRYPEEEKKRYLDETEQERLGEVLAEMFKSGQISRYVFVAFYLLLLTGCRLSEIQKLKWDFVTKTHLELPDSKTGRRRIPLPREARALIDTLERREGNPYVILGDHGTGHYNDMQKPWRKIRARAGLEDVRVHDLRHTYASVAVMNGVDPFMLKEILGHKNLSTTLRYAHLSDDAVQKAAGQIANRLAATLGSMA</sequence>
<evidence type="ECO:0000259" key="6">
    <source>
        <dbReference type="PROSITE" id="PS51898"/>
    </source>
</evidence>
<dbReference type="AlphaFoldDB" id="A0A975PN33"/>
<evidence type="ECO:0000256" key="5">
    <source>
        <dbReference type="PROSITE-ProRule" id="PRU01248"/>
    </source>
</evidence>
<dbReference type="Gene3D" id="1.10.150.130">
    <property type="match status" value="1"/>
</dbReference>
<dbReference type="Pfam" id="PF14659">
    <property type="entry name" value="Phage_int_SAM_3"/>
    <property type="match status" value="1"/>
</dbReference>
<keyword evidence="4" id="KW-0233">DNA recombination</keyword>
<dbReference type="CDD" id="cd00796">
    <property type="entry name" value="INT_Rci_Hp1_C"/>
    <property type="match status" value="1"/>
</dbReference>
<dbReference type="RefSeq" id="WP_212705540.1">
    <property type="nucleotide sequence ID" value="NZ_CP073581.1"/>
</dbReference>
<dbReference type="InterPro" id="IPR013762">
    <property type="entry name" value="Integrase-like_cat_sf"/>
</dbReference>
<evidence type="ECO:0000313" key="8">
    <source>
        <dbReference type="EMBL" id="QUJ77344.1"/>
    </source>
</evidence>
<dbReference type="KEGG" id="sual:KDD17_04905"/>
<dbReference type="InterPro" id="IPR050808">
    <property type="entry name" value="Phage_Integrase"/>
</dbReference>
<dbReference type="Gene3D" id="1.10.443.10">
    <property type="entry name" value="Intergrase catalytic core"/>
    <property type="match status" value="1"/>
</dbReference>
<dbReference type="Pfam" id="PF13356">
    <property type="entry name" value="Arm-DNA-bind_3"/>
    <property type="match status" value="1"/>
</dbReference>
<evidence type="ECO:0000313" key="9">
    <source>
        <dbReference type="Proteomes" id="UP000683291"/>
    </source>
</evidence>
<protein>
    <submittedName>
        <fullName evidence="8">Tyrosine-type recombinase/integrase</fullName>
    </submittedName>
</protein>
<dbReference type="InterPro" id="IPR038488">
    <property type="entry name" value="Integrase_DNA-bd_sf"/>
</dbReference>
<dbReference type="InterPro" id="IPR002104">
    <property type="entry name" value="Integrase_catalytic"/>
</dbReference>
<comment type="similarity">
    <text evidence="1">Belongs to the 'phage' integrase family.</text>
</comment>
<name>A0A975PN33_9RHOB</name>
<dbReference type="GO" id="GO:0003677">
    <property type="term" value="F:DNA binding"/>
    <property type="evidence" value="ECO:0007669"/>
    <property type="project" value="UniProtKB-UniRule"/>
</dbReference>
<reference evidence="8" key="1">
    <citation type="submission" date="2021-04" db="EMBL/GenBank/DDBJ databases">
        <title>Complete genome sequence for Sulfitobacter sp. strain JK7-1.</title>
        <authorList>
            <person name="Park S.-J."/>
        </authorList>
    </citation>
    <scope>NUCLEOTIDE SEQUENCE</scope>
    <source>
        <strain evidence="8">JK7-1</strain>
    </source>
</reference>
<dbReference type="InterPro" id="IPR010998">
    <property type="entry name" value="Integrase_recombinase_N"/>
</dbReference>
<dbReference type="GO" id="GO:0006310">
    <property type="term" value="P:DNA recombination"/>
    <property type="evidence" value="ECO:0007669"/>
    <property type="project" value="UniProtKB-KW"/>
</dbReference>
<dbReference type="Pfam" id="PF00589">
    <property type="entry name" value="Phage_integrase"/>
    <property type="match status" value="1"/>
</dbReference>
<dbReference type="PROSITE" id="PS51900">
    <property type="entry name" value="CB"/>
    <property type="match status" value="1"/>
</dbReference>
<accession>A0A975PN33</accession>
<dbReference type="Proteomes" id="UP000683291">
    <property type="component" value="Chromosome 1"/>
</dbReference>
<evidence type="ECO:0000256" key="3">
    <source>
        <dbReference type="ARBA" id="ARBA00023125"/>
    </source>
</evidence>
<feature type="domain" description="Tyr recombinase" evidence="6">
    <location>
        <begin position="197"/>
        <end position="371"/>
    </location>
</feature>
<dbReference type="InterPro" id="IPR044068">
    <property type="entry name" value="CB"/>
</dbReference>
<keyword evidence="2" id="KW-0229">DNA integration</keyword>
<dbReference type="PANTHER" id="PTHR30629">
    <property type="entry name" value="PROPHAGE INTEGRASE"/>
    <property type="match status" value="1"/>
</dbReference>
<evidence type="ECO:0000256" key="2">
    <source>
        <dbReference type="ARBA" id="ARBA00022908"/>
    </source>
</evidence>
<organism evidence="8 9">
    <name type="scientific">Sulfitobacter albidus</name>
    <dbReference type="NCBI Taxonomy" id="2829501"/>
    <lineage>
        <taxon>Bacteria</taxon>
        <taxon>Pseudomonadati</taxon>
        <taxon>Pseudomonadota</taxon>
        <taxon>Alphaproteobacteria</taxon>
        <taxon>Rhodobacterales</taxon>
        <taxon>Roseobacteraceae</taxon>
        <taxon>Sulfitobacter</taxon>
    </lineage>
</organism>
<evidence type="ECO:0000256" key="4">
    <source>
        <dbReference type="ARBA" id="ARBA00023172"/>
    </source>
</evidence>
<dbReference type="Gene3D" id="3.30.160.390">
    <property type="entry name" value="Integrase, DNA-binding domain"/>
    <property type="match status" value="1"/>
</dbReference>
<evidence type="ECO:0000259" key="7">
    <source>
        <dbReference type="PROSITE" id="PS51900"/>
    </source>
</evidence>
<evidence type="ECO:0000256" key="1">
    <source>
        <dbReference type="ARBA" id="ARBA00008857"/>
    </source>
</evidence>
<dbReference type="PANTHER" id="PTHR30629:SF2">
    <property type="entry name" value="PROPHAGE INTEGRASE INTS-RELATED"/>
    <property type="match status" value="1"/>
</dbReference>
<dbReference type="InterPro" id="IPR011010">
    <property type="entry name" value="DNA_brk_join_enz"/>
</dbReference>
<dbReference type="SUPFAM" id="SSF56349">
    <property type="entry name" value="DNA breaking-rejoining enzymes"/>
    <property type="match status" value="1"/>
</dbReference>
<gene>
    <name evidence="8" type="ORF">KDD17_04905</name>
</gene>